<reference evidence="3" key="2">
    <citation type="submission" date="2023-05" db="EMBL/GenBank/DDBJ databases">
        <authorList>
            <consortium name="Lawrence Berkeley National Laboratory"/>
            <person name="Steindorff A."/>
            <person name="Hensen N."/>
            <person name="Bonometti L."/>
            <person name="Westerberg I."/>
            <person name="Brannstrom I.O."/>
            <person name="Guillou S."/>
            <person name="Cros-Aarteil S."/>
            <person name="Calhoun S."/>
            <person name="Haridas S."/>
            <person name="Kuo A."/>
            <person name="Mondo S."/>
            <person name="Pangilinan J."/>
            <person name="Riley R."/>
            <person name="Labutti K."/>
            <person name="Andreopoulos B."/>
            <person name="Lipzen A."/>
            <person name="Chen C."/>
            <person name="Yanf M."/>
            <person name="Daum C."/>
            <person name="Ng V."/>
            <person name="Clum A."/>
            <person name="Ohm R."/>
            <person name="Martin F."/>
            <person name="Silar P."/>
            <person name="Natvig D."/>
            <person name="Lalanne C."/>
            <person name="Gautier V."/>
            <person name="Ament-Velasquez S.L."/>
            <person name="Kruys A."/>
            <person name="Hutchinson M.I."/>
            <person name="Powell A.J."/>
            <person name="Barry K."/>
            <person name="Miller A.N."/>
            <person name="Grigoriev I.V."/>
            <person name="Debuchy R."/>
            <person name="Gladieux P."/>
            <person name="Thoren M.H."/>
            <person name="Johannesson H."/>
        </authorList>
    </citation>
    <scope>NUCLEOTIDE SEQUENCE</scope>
    <source>
        <strain evidence="3">PSN293</strain>
    </source>
</reference>
<reference evidence="3" key="1">
    <citation type="journal article" date="2023" name="Mol. Phylogenet. Evol.">
        <title>Genome-scale phylogeny and comparative genomics of the fungal order Sordariales.</title>
        <authorList>
            <person name="Hensen N."/>
            <person name="Bonometti L."/>
            <person name="Westerberg I."/>
            <person name="Brannstrom I.O."/>
            <person name="Guillou S."/>
            <person name="Cros-Aarteil S."/>
            <person name="Calhoun S."/>
            <person name="Haridas S."/>
            <person name="Kuo A."/>
            <person name="Mondo S."/>
            <person name="Pangilinan J."/>
            <person name="Riley R."/>
            <person name="LaButti K."/>
            <person name="Andreopoulos B."/>
            <person name="Lipzen A."/>
            <person name="Chen C."/>
            <person name="Yan M."/>
            <person name="Daum C."/>
            <person name="Ng V."/>
            <person name="Clum A."/>
            <person name="Steindorff A."/>
            <person name="Ohm R.A."/>
            <person name="Martin F."/>
            <person name="Silar P."/>
            <person name="Natvig D.O."/>
            <person name="Lalanne C."/>
            <person name="Gautier V."/>
            <person name="Ament-Velasquez S.L."/>
            <person name="Kruys A."/>
            <person name="Hutchinson M.I."/>
            <person name="Powell A.J."/>
            <person name="Barry K."/>
            <person name="Miller A.N."/>
            <person name="Grigoriev I.V."/>
            <person name="Debuchy R."/>
            <person name="Gladieux P."/>
            <person name="Hiltunen Thoren M."/>
            <person name="Johannesson H."/>
        </authorList>
    </citation>
    <scope>NUCLEOTIDE SEQUENCE</scope>
    <source>
        <strain evidence="3">PSN293</strain>
    </source>
</reference>
<evidence type="ECO:0000256" key="2">
    <source>
        <dbReference type="SAM" id="SignalP"/>
    </source>
</evidence>
<evidence type="ECO:0000256" key="1">
    <source>
        <dbReference type="SAM" id="MobiDB-lite"/>
    </source>
</evidence>
<feature type="region of interest" description="Disordered" evidence="1">
    <location>
        <begin position="80"/>
        <end position="104"/>
    </location>
</feature>
<feature type="signal peptide" evidence="2">
    <location>
        <begin position="1"/>
        <end position="21"/>
    </location>
</feature>
<dbReference type="EMBL" id="MU858104">
    <property type="protein sequence ID" value="KAK4213716.1"/>
    <property type="molecule type" value="Genomic_DNA"/>
</dbReference>
<keyword evidence="2" id="KW-0732">Signal</keyword>
<evidence type="ECO:0000313" key="4">
    <source>
        <dbReference type="Proteomes" id="UP001301769"/>
    </source>
</evidence>
<comment type="caution">
    <text evidence="3">The sequence shown here is derived from an EMBL/GenBank/DDBJ whole genome shotgun (WGS) entry which is preliminary data.</text>
</comment>
<accession>A0AAN6Y7N5</accession>
<organism evidence="3 4">
    <name type="scientific">Rhypophila decipiens</name>
    <dbReference type="NCBI Taxonomy" id="261697"/>
    <lineage>
        <taxon>Eukaryota</taxon>
        <taxon>Fungi</taxon>
        <taxon>Dikarya</taxon>
        <taxon>Ascomycota</taxon>
        <taxon>Pezizomycotina</taxon>
        <taxon>Sordariomycetes</taxon>
        <taxon>Sordariomycetidae</taxon>
        <taxon>Sordariales</taxon>
        <taxon>Naviculisporaceae</taxon>
        <taxon>Rhypophila</taxon>
    </lineage>
</organism>
<dbReference type="AlphaFoldDB" id="A0AAN6Y7N5"/>
<keyword evidence="4" id="KW-1185">Reference proteome</keyword>
<sequence length="208" mass="21891">MKTFAVTLVLAALAGIDLVTASPAVRGLYVSRADAAVSTHNITWVGRIFPADTQHTTIVGDPKTIHDEILTLDPNFEKDFADEQSGTAGPPGAIQRDAADAPDPNVDCPTTGNATTWGSCQDAIKYLNMIGAGAATCTAPANGCNMSSATTRAALLSAMTKVIATDMAEIHDACPVQRNIWHGPPDVFMGTRKWPGQYETQVSFCDGP</sequence>
<name>A0AAN6Y7N5_9PEZI</name>
<dbReference type="Proteomes" id="UP001301769">
    <property type="component" value="Unassembled WGS sequence"/>
</dbReference>
<feature type="chain" id="PRO_5043053348" evidence="2">
    <location>
        <begin position="22"/>
        <end position="208"/>
    </location>
</feature>
<protein>
    <submittedName>
        <fullName evidence="3">Uncharacterized protein</fullName>
    </submittedName>
</protein>
<evidence type="ECO:0000313" key="3">
    <source>
        <dbReference type="EMBL" id="KAK4213716.1"/>
    </source>
</evidence>
<gene>
    <name evidence="3" type="ORF">QBC37DRAFT_373680</name>
</gene>
<proteinExistence type="predicted"/>